<keyword evidence="5" id="KW-1133">Transmembrane helix</keyword>
<dbReference type="CDD" id="cd00041">
    <property type="entry name" value="CUB"/>
    <property type="match status" value="1"/>
</dbReference>
<dbReference type="PANTHER" id="PTHR24251">
    <property type="entry name" value="OVOCHYMASE-RELATED"/>
    <property type="match status" value="1"/>
</dbReference>
<feature type="compositionally biased region" description="Basic and acidic residues" evidence="4">
    <location>
        <begin position="475"/>
        <end position="489"/>
    </location>
</feature>
<evidence type="ECO:0000313" key="7">
    <source>
        <dbReference type="Ensembl" id="ENSCINP00000023447.2"/>
    </source>
</evidence>
<dbReference type="GO" id="GO:0005886">
    <property type="term" value="C:plasma membrane"/>
    <property type="evidence" value="ECO:0000318"/>
    <property type="project" value="GO_Central"/>
</dbReference>
<feature type="region of interest" description="Disordered" evidence="4">
    <location>
        <begin position="269"/>
        <end position="305"/>
    </location>
</feature>
<feature type="domain" description="CUB" evidence="6">
    <location>
        <begin position="51"/>
        <end position="170"/>
    </location>
</feature>
<dbReference type="InterPro" id="IPR000859">
    <property type="entry name" value="CUB_dom"/>
</dbReference>
<protein>
    <submittedName>
        <fullName evidence="7">Uncharacterized LOC100175401</fullName>
    </submittedName>
</protein>
<dbReference type="SUPFAM" id="SSF49854">
    <property type="entry name" value="Spermadhesin, CUB domain"/>
    <property type="match status" value="1"/>
</dbReference>
<evidence type="ECO:0000259" key="6">
    <source>
        <dbReference type="PROSITE" id="PS01180"/>
    </source>
</evidence>
<accession>A0A1W2W5N7</accession>
<feature type="region of interest" description="Disordered" evidence="4">
    <location>
        <begin position="402"/>
        <end position="504"/>
    </location>
</feature>
<dbReference type="GeneID" id="100175401"/>
<dbReference type="PROSITE" id="PS01180">
    <property type="entry name" value="CUB"/>
    <property type="match status" value="1"/>
</dbReference>
<name>F6Y354_CIOIN</name>
<dbReference type="GeneTree" id="ENSGT00530000067084"/>
<dbReference type="SMART" id="SM00042">
    <property type="entry name" value="CUB"/>
    <property type="match status" value="1"/>
</dbReference>
<reference evidence="8" key="1">
    <citation type="journal article" date="2002" name="Science">
        <title>The draft genome of Ciona intestinalis: insights into chordate and vertebrate origins.</title>
        <authorList>
            <person name="Dehal P."/>
            <person name="Satou Y."/>
            <person name="Campbell R.K."/>
            <person name="Chapman J."/>
            <person name="Degnan B."/>
            <person name="De Tomaso A."/>
            <person name="Davidson B."/>
            <person name="Di Gregorio A."/>
            <person name="Gelpke M."/>
            <person name="Goodstein D.M."/>
            <person name="Harafuji N."/>
            <person name="Hastings K.E."/>
            <person name="Ho I."/>
            <person name="Hotta K."/>
            <person name="Huang W."/>
            <person name="Kawashima T."/>
            <person name="Lemaire P."/>
            <person name="Martinez D."/>
            <person name="Meinertzhagen I.A."/>
            <person name="Necula S."/>
            <person name="Nonaka M."/>
            <person name="Putnam N."/>
            <person name="Rash S."/>
            <person name="Saiga H."/>
            <person name="Satake M."/>
            <person name="Terry A."/>
            <person name="Yamada L."/>
            <person name="Wang H.G."/>
            <person name="Awazu S."/>
            <person name="Azumi K."/>
            <person name="Boore J."/>
            <person name="Branno M."/>
            <person name="Chin-Bow S."/>
            <person name="DeSantis R."/>
            <person name="Doyle S."/>
            <person name="Francino P."/>
            <person name="Keys D.N."/>
            <person name="Haga S."/>
            <person name="Hayashi H."/>
            <person name="Hino K."/>
            <person name="Imai K.S."/>
            <person name="Inaba K."/>
            <person name="Kano S."/>
            <person name="Kobayashi K."/>
            <person name="Kobayashi M."/>
            <person name="Lee B.I."/>
            <person name="Makabe K.W."/>
            <person name="Manohar C."/>
            <person name="Matassi G."/>
            <person name="Medina M."/>
            <person name="Mochizuki Y."/>
            <person name="Mount S."/>
            <person name="Morishita T."/>
            <person name="Miura S."/>
            <person name="Nakayama A."/>
            <person name="Nishizaka S."/>
            <person name="Nomoto H."/>
            <person name="Ohta F."/>
            <person name="Oishi K."/>
            <person name="Rigoutsos I."/>
            <person name="Sano M."/>
            <person name="Sasaki A."/>
            <person name="Sasakura Y."/>
            <person name="Shoguchi E."/>
            <person name="Shin-i T."/>
            <person name="Spagnuolo A."/>
            <person name="Stainier D."/>
            <person name="Suzuki M.M."/>
            <person name="Tassy O."/>
            <person name="Takatori N."/>
            <person name="Tokuoka M."/>
            <person name="Yagi K."/>
            <person name="Yoshizaki F."/>
            <person name="Wada S."/>
            <person name="Zhang C."/>
            <person name="Hyatt P.D."/>
            <person name="Larimer F."/>
            <person name="Detter C."/>
            <person name="Doggett N."/>
            <person name="Glavina T."/>
            <person name="Hawkins T."/>
            <person name="Richardson P."/>
            <person name="Lucas S."/>
            <person name="Kohara Y."/>
            <person name="Levine M."/>
            <person name="Satoh N."/>
            <person name="Rokhsar D.S."/>
        </authorList>
    </citation>
    <scope>NUCLEOTIDE SEQUENCE [LARGE SCALE GENOMIC DNA]</scope>
</reference>
<dbReference type="RefSeq" id="XP_002124688.1">
    <property type="nucleotide sequence ID" value="XM_002124652.4"/>
</dbReference>
<reference evidence="7" key="3">
    <citation type="submission" date="2025-08" db="UniProtKB">
        <authorList>
            <consortium name="Ensembl"/>
        </authorList>
    </citation>
    <scope>IDENTIFICATION</scope>
</reference>
<keyword evidence="1" id="KW-0677">Repeat</keyword>
<dbReference type="Ensembl" id="ENSCINT00000023693.2">
    <property type="protein sequence ID" value="ENSCINP00000023447.2"/>
    <property type="gene ID" value="ENSCING00000012597.2"/>
</dbReference>
<dbReference type="KEGG" id="cin:100175401"/>
<gene>
    <name evidence="7" type="primary">LOC100175401</name>
</gene>
<keyword evidence="8" id="KW-1185">Reference proteome</keyword>
<dbReference type="EMBL" id="EAAA01000294">
    <property type="status" value="NOT_ANNOTATED_CDS"/>
    <property type="molecule type" value="Genomic_DNA"/>
</dbReference>
<dbReference type="PANTHER" id="PTHR24251:SF28">
    <property type="entry name" value="NEUROPILIN AND TOLLOID-LIKE, ISOFORM B"/>
    <property type="match status" value="1"/>
</dbReference>
<accession>F6Y354</accession>
<reference evidence="7" key="2">
    <citation type="journal article" date="2008" name="Genome Biol.">
        <title>Improved genome assembly and evidence-based global gene model set for the chordate Ciona intestinalis: new insight into intron and operon populations.</title>
        <authorList>
            <person name="Satou Y."/>
            <person name="Mineta K."/>
            <person name="Ogasawara M."/>
            <person name="Sasakura Y."/>
            <person name="Shoguchi E."/>
            <person name="Ueno K."/>
            <person name="Yamada L."/>
            <person name="Matsumoto J."/>
            <person name="Wasserscheid J."/>
            <person name="Dewar K."/>
            <person name="Wiley G.B."/>
            <person name="Macmil S.L."/>
            <person name="Roe B.A."/>
            <person name="Zeller R.W."/>
            <person name="Hastings K.E."/>
            <person name="Lemaire P."/>
            <person name="Lindquist E."/>
            <person name="Endo T."/>
            <person name="Hotta K."/>
            <person name="Inaba K."/>
        </authorList>
    </citation>
    <scope>NUCLEOTIDE SEQUENCE [LARGE SCALE GENOMIC DNA]</scope>
    <source>
        <strain evidence="7">wild type</strain>
    </source>
</reference>
<evidence type="ECO:0000256" key="4">
    <source>
        <dbReference type="SAM" id="MobiDB-lite"/>
    </source>
</evidence>
<dbReference type="InterPro" id="IPR035914">
    <property type="entry name" value="Sperma_CUB_dom_sf"/>
</dbReference>
<evidence type="ECO:0000256" key="5">
    <source>
        <dbReference type="SAM" id="Phobius"/>
    </source>
</evidence>
<evidence type="ECO:0000256" key="1">
    <source>
        <dbReference type="ARBA" id="ARBA00022737"/>
    </source>
</evidence>
<dbReference type="InParanoid" id="F6Y354"/>
<evidence type="ECO:0000256" key="2">
    <source>
        <dbReference type="ARBA" id="ARBA00023157"/>
    </source>
</evidence>
<dbReference type="AlphaFoldDB" id="F6Y354"/>
<evidence type="ECO:0000256" key="3">
    <source>
        <dbReference type="PROSITE-ProRule" id="PRU00059"/>
    </source>
</evidence>
<sequence length="504" mass="57365">MVTSDKIRTVICVGTKIMLRIVRFLFLVNLMVYQWRPNYVTGLRNSEASSCRTTVFTAAPRYKRFSSPNFPRKFAEQTQCSWIVQAPLGYRVKLEFLSFYLLGTHDQDRCFVQHLTISDPFTGIQDGPYCGNTSPPRTTSAGRRLKVTLESDAVGIQEYYKGFRIRYSTSLQPPSLRMRDSAGLWATYRVAANGVTVPATTTTVAMIPTRNSNEIDNNNNAAIDLINSRRNTAQDDNEARNNRINEQNNRNVPNTVIITARPDRYVNRRRATIRPPTRNNLMRPRPPTNTVPRTKPKRESKQGLGGGAVAGIVVGLLLVLVLVVGIMYRAISKRKKQNPPTQQHRQHQALNYIQIEKPRIETTNQGSTDGSHDNAAFTKSHFAQPVLVVNEDIHPPVTVVKSDETHTSQPSGKHNQSSEDPEPRKAHRRHSAGERRSRAARVKSPSKSKTDRETRDRRKTRSRKRDRSPIKRKSEKSNKRSRPKDERRPRNTSKSNMDRPKNRA</sequence>
<keyword evidence="5" id="KW-0812">Transmembrane</keyword>
<dbReference type="OrthoDB" id="6369184at2759"/>
<feature type="compositionally biased region" description="Basic residues" evidence="4">
    <location>
        <begin position="457"/>
        <end position="474"/>
    </location>
</feature>
<dbReference type="HOGENOM" id="CLU_540736_0_0_1"/>
<comment type="caution">
    <text evidence="3">Lacks conserved residue(s) required for the propagation of feature annotation.</text>
</comment>
<dbReference type="Pfam" id="PF00431">
    <property type="entry name" value="CUB"/>
    <property type="match status" value="1"/>
</dbReference>
<evidence type="ECO:0000313" key="8">
    <source>
        <dbReference type="Proteomes" id="UP000008144"/>
    </source>
</evidence>
<dbReference type="Proteomes" id="UP000008144">
    <property type="component" value="Chromosome 1"/>
</dbReference>
<keyword evidence="5" id="KW-0472">Membrane</keyword>
<proteinExistence type="predicted"/>
<dbReference type="STRING" id="7719.ENSCINP00000023447"/>
<feature type="transmembrane region" description="Helical" evidence="5">
    <location>
        <begin position="304"/>
        <end position="328"/>
    </location>
</feature>
<keyword evidence="2" id="KW-1015">Disulfide bond</keyword>
<feature type="region of interest" description="Disordered" evidence="4">
    <location>
        <begin position="230"/>
        <end position="250"/>
    </location>
</feature>
<organism evidence="7 8">
    <name type="scientific">Ciona intestinalis</name>
    <name type="common">Transparent sea squirt</name>
    <name type="synonym">Ascidia intestinalis</name>
    <dbReference type="NCBI Taxonomy" id="7719"/>
    <lineage>
        <taxon>Eukaryota</taxon>
        <taxon>Metazoa</taxon>
        <taxon>Chordata</taxon>
        <taxon>Tunicata</taxon>
        <taxon>Ascidiacea</taxon>
        <taxon>Phlebobranchia</taxon>
        <taxon>Cionidae</taxon>
        <taxon>Ciona</taxon>
    </lineage>
</organism>
<reference evidence="7" key="4">
    <citation type="submission" date="2025-09" db="UniProtKB">
        <authorList>
            <consortium name="Ensembl"/>
        </authorList>
    </citation>
    <scope>IDENTIFICATION</scope>
</reference>
<dbReference type="Gene3D" id="2.60.120.290">
    <property type="entry name" value="Spermadhesin, CUB domain"/>
    <property type="match status" value="1"/>
</dbReference>